<proteinExistence type="predicted"/>
<feature type="transmembrane region" description="Helical" evidence="6">
    <location>
        <begin position="110"/>
        <end position="130"/>
    </location>
</feature>
<keyword evidence="5 6" id="KW-0472">Membrane</keyword>
<feature type="transmembrane region" description="Helical" evidence="6">
    <location>
        <begin position="285"/>
        <end position="308"/>
    </location>
</feature>
<dbReference type="PANTHER" id="PTHR35007:SF2">
    <property type="entry name" value="PILUS ASSEMBLE PROTEIN"/>
    <property type="match status" value="1"/>
</dbReference>
<dbReference type="Proteomes" id="UP000291483">
    <property type="component" value="Unassembled WGS sequence"/>
</dbReference>
<feature type="transmembrane region" description="Helical" evidence="6">
    <location>
        <begin position="136"/>
        <end position="157"/>
    </location>
</feature>
<evidence type="ECO:0000256" key="4">
    <source>
        <dbReference type="ARBA" id="ARBA00022989"/>
    </source>
</evidence>
<dbReference type="InterPro" id="IPR042094">
    <property type="entry name" value="T2SS_GspF_sf"/>
</dbReference>
<reference evidence="8 9" key="1">
    <citation type="submission" date="2019-02" db="EMBL/GenBank/DDBJ databases">
        <title>Sequencing the genomes of 1000 actinobacteria strains.</title>
        <authorList>
            <person name="Klenk H.-P."/>
        </authorList>
    </citation>
    <scope>NUCLEOTIDE SEQUENCE [LARGE SCALE GENOMIC DNA]</scope>
    <source>
        <strain evidence="8 9">DSM 18319</strain>
    </source>
</reference>
<keyword evidence="3 6" id="KW-0812">Transmembrane</keyword>
<dbReference type="RefSeq" id="WP_130505053.1">
    <property type="nucleotide sequence ID" value="NZ_SHLC01000001.1"/>
</dbReference>
<dbReference type="EMBL" id="SHLC01000001">
    <property type="protein sequence ID" value="RZU64579.1"/>
    <property type="molecule type" value="Genomic_DNA"/>
</dbReference>
<dbReference type="OrthoDB" id="5185234at2"/>
<evidence type="ECO:0000256" key="6">
    <source>
        <dbReference type="SAM" id="Phobius"/>
    </source>
</evidence>
<keyword evidence="9" id="KW-1185">Reference proteome</keyword>
<evidence type="ECO:0000256" key="1">
    <source>
        <dbReference type="ARBA" id="ARBA00004651"/>
    </source>
</evidence>
<feature type="transmembrane region" description="Helical" evidence="6">
    <location>
        <begin position="6"/>
        <end position="25"/>
    </location>
</feature>
<feature type="domain" description="Type II secretion system protein GspF" evidence="7">
    <location>
        <begin position="177"/>
        <end position="300"/>
    </location>
</feature>
<dbReference type="AlphaFoldDB" id="A0A4Q8AL36"/>
<name>A0A4Q8AL36_9MICO</name>
<organism evidence="8 9">
    <name type="scientific">Microterricola gilva</name>
    <dbReference type="NCBI Taxonomy" id="393267"/>
    <lineage>
        <taxon>Bacteria</taxon>
        <taxon>Bacillati</taxon>
        <taxon>Actinomycetota</taxon>
        <taxon>Actinomycetes</taxon>
        <taxon>Micrococcales</taxon>
        <taxon>Microbacteriaceae</taxon>
        <taxon>Microterricola</taxon>
    </lineage>
</organism>
<gene>
    <name evidence="8" type="ORF">EV379_0880</name>
</gene>
<evidence type="ECO:0000259" key="7">
    <source>
        <dbReference type="Pfam" id="PF00482"/>
    </source>
</evidence>
<dbReference type="GO" id="GO:0005886">
    <property type="term" value="C:plasma membrane"/>
    <property type="evidence" value="ECO:0007669"/>
    <property type="project" value="UniProtKB-SubCell"/>
</dbReference>
<keyword evidence="2" id="KW-1003">Cell membrane</keyword>
<dbReference type="PANTHER" id="PTHR35007">
    <property type="entry name" value="INTEGRAL MEMBRANE PROTEIN-RELATED"/>
    <property type="match status" value="1"/>
</dbReference>
<comment type="subcellular location">
    <subcellularLocation>
        <location evidence="1">Cell membrane</location>
        <topology evidence="1">Multi-pass membrane protein</topology>
    </subcellularLocation>
</comment>
<dbReference type="InterPro" id="IPR018076">
    <property type="entry name" value="T2SS_GspF_dom"/>
</dbReference>
<evidence type="ECO:0000256" key="3">
    <source>
        <dbReference type="ARBA" id="ARBA00022692"/>
    </source>
</evidence>
<evidence type="ECO:0000313" key="9">
    <source>
        <dbReference type="Proteomes" id="UP000291483"/>
    </source>
</evidence>
<evidence type="ECO:0000313" key="8">
    <source>
        <dbReference type="EMBL" id="RZU64579.1"/>
    </source>
</evidence>
<dbReference type="Gene3D" id="1.20.81.30">
    <property type="entry name" value="Type II secretion system (T2SS), domain F"/>
    <property type="match status" value="1"/>
</dbReference>
<evidence type="ECO:0000256" key="5">
    <source>
        <dbReference type="ARBA" id="ARBA00023136"/>
    </source>
</evidence>
<accession>A0A4Q8AL36</accession>
<keyword evidence="4 6" id="KW-1133">Transmembrane helix</keyword>
<comment type="caution">
    <text evidence="8">The sequence shown here is derived from an EMBL/GenBank/DDBJ whole genome shotgun (WGS) entry which is preliminary data.</text>
</comment>
<dbReference type="Pfam" id="PF00482">
    <property type="entry name" value="T2SSF"/>
    <property type="match status" value="1"/>
</dbReference>
<protein>
    <submittedName>
        <fullName evidence="8">Tight adherence protein C</fullName>
    </submittedName>
</protein>
<evidence type="ECO:0000256" key="2">
    <source>
        <dbReference type="ARBA" id="ARBA00022475"/>
    </source>
</evidence>
<sequence length="312" mass="33266">MSVQLGWAVVFGSTLGLGLWSLAALTPRLRRARLIDRVAPYLGDVSEAARERAQRHTVDPLPVIGSLFAPTLGRAATALADILGGSDALTRRLRQAGSARGVIQYRSEQLLWAVFGLIIGLALTIAGSLSGSMTPLVQLVLPPTAALAGGMLREWTLRRRARARLRRIEGELPLVLEFLTLSLSAGEGLLDGLRRIARTSSGELAAELGVVVARVNAGTPLAAALHELGDELRIPALSRCVDQMIAVLERGTPLAEVLRAQAGDARGSAKRELLESGGKKEVMMLVPLVFLILPLTIIFAIFPGIFVLRAGF</sequence>